<dbReference type="EMBL" id="LAZR01016080">
    <property type="protein sequence ID" value="KKM06057.1"/>
    <property type="molecule type" value="Genomic_DNA"/>
</dbReference>
<gene>
    <name evidence="1" type="ORF">LCGC14_1747800</name>
</gene>
<protein>
    <submittedName>
        <fullName evidence="1">Uncharacterized protein</fullName>
    </submittedName>
</protein>
<accession>A0A0F9HS49</accession>
<dbReference type="Gene3D" id="3.40.50.1820">
    <property type="entry name" value="alpha/beta hydrolase"/>
    <property type="match status" value="1"/>
</dbReference>
<dbReference type="InterPro" id="IPR029058">
    <property type="entry name" value="AB_hydrolase_fold"/>
</dbReference>
<comment type="caution">
    <text evidence="1">The sequence shown here is derived from an EMBL/GenBank/DDBJ whole genome shotgun (WGS) entry which is preliminary data.</text>
</comment>
<name>A0A0F9HS49_9ZZZZ</name>
<organism evidence="1">
    <name type="scientific">marine sediment metagenome</name>
    <dbReference type="NCBI Taxonomy" id="412755"/>
    <lineage>
        <taxon>unclassified sequences</taxon>
        <taxon>metagenomes</taxon>
        <taxon>ecological metagenomes</taxon>
    </lineage>
</organism>
<dbReference type="AlphaFoldDB" id="A0A0F9HS49"/>
<dbReference type="SUPFAM" id="SSF53474">
    <property type="entry name" value="alpha/beta-Hydrolases"/>
    <property type="match status" value="1"/>
</dbReference>
<evidence type="ECO:0000313" key="1">
    <source>
        <dbReference type="EMBL" id="KKM06057.1"/>
    </source>
</evidence>
<reference evidence="1" key="1">
    <citation type="journal article" date="2015" name="Nature">
        <title>Complex archaea that bridge the gap between prokaryotes and eukaryotes.</title>
        <authorList>
            <person name="Spang A."/>
            <person name="Saw J.H."/>
            <person name="Jorgensen S.L."/>
            <person name="Zaremba-Niedzwiedzka K."/>
            <person name="Martijn J."/>
            <person name="Lind A.E."/>
            <person name="van Eijk R."/>
            <person name="Schleper C."/>
            <person name="Guy L."/>
            <person name="Ettema T.J."/>
        </authorList>
    </citation>
    <scope>NUCLEOTIDE SEQUENCE</scope>
</reference>
<sequence>MNKVVLVPGLAASTFTLHPLRAELEAAGFECFWPGFDVQTAVHGELDALSRTLRELGSAAVVGHSLGGLQGVILAMADNPHLAGVIGLGSPVAGYLNPRVPYFEARSVVGWALPLCGPTEVKRFLVGHASLPFSSAVQGGGVEKLKELELKQS</sequence>
<proteinExistence type="predicted"/>